<dbReference type="Gene3D" id="3.20.20.140">
    <property type="entry name" value="Metal-dependent hydrolases"/>
    <property type="match status" value="1"/>
</dbReference>
<keyword evidence="1 2" id="KW-0378">Hydrolase</keyword>
<dbReference type="EMBL" id="UOGI01000379">
    <property type="protein sequence ID" value="VAX34732.1"/>
    <property type="molecule type" value="Genomic_DNA"/>
</dbReference>
<sequence length="287" mass="31325">MKIIDIHTHGIGGYDTRTAAAEDILKMAEIHGRQGISEIVPTVYPAAIEVMRGNMAAIRAAMEGQKAVACRGEDAAIAGINLEGPFLNPLKCGALDVRAFLEASEYNLEKLIEGFEDIIRIMTIAPEIEGAEGLIRTITGMGIIVSMGHSDATYAEAERGFHSGARGITHLFNAMRGIHHREPGIAGFGLLNRDIFIELIADPFHLHERTIELVFKVKNPERIIVVSDSVKQTQTSSKSQEGITEGNGRLSGGCMTVIESSRRLTGMGFDTQIVMRCITENPERYLH</sequence>
<dbReference type="SUPFAM" id="SSF51556">
    <property type="entry name" value="Metallo-dependent hydrolases"/>
    <property type="match status" value="1"/>
</dbReference>
<protein>
    <submittedName>
        <fullName evidence="2">N-acetylglucosamine-6-phosphate deacetylase</fullName>
        <ecNumber evidence="2">3.5.1.25</ecNumber>
    </submittedName>
</protein>
<dbReference type="GO" id="GO:0008448">
    <property type="term" value="F:N-acetylglucosamine-6-phosphate deacetylase activity"/>
    <property type="evidence" value="ECO:0007669"/>
    <property type="project" value="UniProtKB-EC"/>
</dbReference>
<dbReference type="InterPro" id="IPR032466">
    <property type="entry name" value="Metal_Hydrolase"/>
</dbReference>
<evidence type="ECO:0000256" key="1">
    <source>
        <dbReference type="ARBA" id="ARBA00022801"/>
    </source>
</evidence>
<dbReference type="AlphaFoldDB" id="A0A3B1D1X8"/>
<reference evidence="2" key="1">
    <citation type="submission" date="2018-06" db="EMBL/GenBank/DDBJ databases">
        <authorList>
            <person name="Zhirakovskaya E."/>
        </authorList>
    </citation>
    <scope>NUCLEOTIDE SEQUENCE</scope>
</reference>
<gene>
    <name evidence="2" type="ORF">MNBD_NITROSPIRAE03-1962</name>
</gene>
<name>A0A3B1D1X8_9ZZZZ</name>
<dbReference type="PANTHER" id="PTHR11113">
    <property type="entry name" value="N-ACETYLGLUCOSAMINE-6-PHOSPHATE DEACETYLASE"/>
    <property type="match status" value="1"/>
</dbReference>
<organism evidence="2">
    <name type="scientific">hydrothermal vent metagenome</name>
    <dbReference type="NCBI Taxonomy" id="652676"/>
    <lineage>
        <taxon>unclassified sequences</taxon>
        <taxon>metagenomes</taxon>
        <taxon>ecological metagenomes</taxon>
    </lineage>
</organism>
<dbReference type="GO" id="GO:0006046">
    <property type="term" value="P:N-acetylglucosamine catabolic process"/>
    <property type="evidence" value="ECO:0007669"/>
    <property type="project" value="TreeGrafter"/>
</dbReference>
<dbReference type="PANTHER" id="PTHR11113:SF14">
    <property type="entry name" value="N-ACETYLGLUCOSAMINE-6-PHOSPHATE DEACETYLASE"/>
    <property type="match status" value="1"/>
</dbReference>
<evidence type="ECO:0000313" key="2">
    <source>
        <dbReference type="EMBL" id="VAX34732.1"/>
    </source>
</evidence>
<accession>A0A3B1D1X8</accession>
<proteinExistence type="predicted"/>
<dbReference type="EC" id="3.5.1.25" evidence="2"/>